<dbReference type="EC" id="6.3.4.16" evidence="17"/>
<dbReference type="SUPFAM" id="SSF51556">
    <property type="entry name" value="Metallo-dependent hydrolases"/>
    <property type="match status" value="1"/>
</dbReference>
<dbReference type="InterPro" id="IPR036595">
    <property type="entry name" value="A-macroglobulin_rcpt-bd_sf"/>
</dbReference>
<evidence type="ECO:0000256" key="5">
    <source>
        <dbReference type="ARBA" id="ARBA00022679"/>
    </source>
</evidence>
<reference evidence="20" key="1">
    <citation type="submission" date="2020-11" db="EMBL/GenBank/DDBJ databases">
        <authorList>
            <person name="Tran Van P."/>
        </authorList>
    </citation>
    <scope>NUCLEOTIDE SEQUENCE</scope>
</reference>
<dbReference type="GO" id="GO:0019240">
    <property type="term" value="P:citrulline biosynthetic process"/>
    <property type="evidence" value="ECO:0007669"/>
    <property type="project" value="TreeGrafter"/>
</dbReference>
<dbReference type="Pfam" id="PF00988">
    <property type="entry name" value="CPSase_sm_chain"/>
    <property type="match status" value="1"/>
</dbReference>
<dbReference type="SUPFAM" id="SSF52335">
    <property type="entry name" value="Methylglyoxal synthase-like"/>
    <property type="match status" value="1"/>
</dbReference>
<dbReference type="Pfam" id="PF02729">
    <property type="entry name" value="OTCace_N"/>
    <property type="match status" value="1"/>
</dbReference>
<dbReference type="Pfam" id="PF02787">
    <property type="entry name" value="CPSase_L_D3"/>
    <property type="match status" value="1"/>
</dbReference>
<dbReference type="PROSITE" id="PS51855">
    <property type="entry name" value="MGS"/>
    <property type="match status" value="1"/>
</dbReference>
<dbReference type="Gene3D" id="3.40.50.880">
    <property type="match status" value="1"/>
</dbReference>
<dbReference type="PROSITE" id="PS51273">
    <property type="entry name" value="GATASE_TYPE_1"/>
    <property type="match status" value="1"/>
</dbReference>
<dbReference type="GO" id="GO:0004070">
    <property type="term" value="F:aspartate carbamoyltransferase activity"/>
    <property type="evidence" value="ECO:0007669"/>
    <property type="project" value="TreeGrafter"/>
</dbReference>
<dbReference type="PANTHER" id="PTHR11405">
    <property type="entry name" value="CARBAMOYLTRANSFERASE FAMILY MEMBER"/>
    <property type="match status" value="1"/>
</dbReference>
<evidence type="ECO:0000256" key="11">
    <source>
        <dbReference type="ARBA" id="ARBA00022840"/>
    </source>
</evidence>
<dbReference type="SMART" id="SM01361">
    <property type="entry name" value="A2M_recep"/>
    <property type="match status" value="1"/>
</dbReference>
<dbReference type="InterPro" id="IPR058047">
    <property type="entry name" value="CPSase_preATP-grasp"/>
</dbReference>
<dbReference type="PROSITE" id="PS00477">
    <property type="entry name" value="ALPHA_2_MACROGLOBULIN"/>
    <property type="match status" value="1"/>
</dbReference>
<dbReference type="Gene3D" id="1.50.10.20">
    <property type="match status" value="1"/>
</dbReference>
<dbReference type="CDD" id="cd01744">
    <property type="entry name" value="GATase1_CPSase"/>
    <property type="match status" value="1"/>
</dbReference>
<dbReference type="Gene3D" id="2.60.40.10">
    <property type="entry name" value="Immunoglobulins"/>
    <property type="match status" value="1"/>
</dbReference>
<dbReference type="Gene3D" id="3.30.1490.20">
    <property type="entry name" value="ATP-grasp fold, A domain"/>
    <property type="match status" value="1"/>
</dbReference>
<dbReference type="PANTHER" id="PTHR11405:SF5">
    <property type="entry name" value="CAD PROTEIN"/>
    <property type="match status" value="1"/>
</dbReference>
<comment type="similarity">
    <text evidence="2">Belongs to the protease inhibitor I39 (alpha-2-macroglobulin) family.</text>
</comment>
<dbReference type="SMART" id="SM01360">
    <property type="entry name" value="A2M"/>
    <property type="match status" value="1"/>
</dbReference>
<dbReference type="GO" id="GO:0005615">
    <property type="term" value="C:extracellular space"/>
    <property type="evidence" value="ECO:0007669"/>
    <property type="project" value="InterPro"/>
</dbReference>
<dbReference type="InterPro" id="IPR001599">
    <property type="entry name" value="Macroglobln_a2"/>
</dbReference>
<organism evidence="20">
    <name type="scientific">Cyprideis torosa</name>
    <dbReference type="NCBI Taxonomy" id="163714"/>
    <lineage>
        <taxon>Eukaryota</taxon>
        <taxon>Metazoa</taxon>
        <taxon>Ecdysozoa</taxon>
        <taxon>Arthropoda</taxon>
        <taxon>Crustacea</taxon>
        <taxon>Oligostraca</taxon>
        <taxon>Ostracoda</taxon>
        <taxon>Podocopa</taxon>
        <taxon>Podocopida</taxon>
        <taxon>Cytherocopina</taxon>
        <taxon>Cytheroidea</taxon>
        <taxon>Cytherideidae</taxon>
        <taxon>Cyprideis</taxon>
    </lineage>
</organism>
<dbReference type="InterPro" id="IPR006130">
    <property type="entry name" value="Asp/Orn_carbamoylTrfase"/>
</dbReference>
<evidence type="ECO:0000256" key="16">
    <source>
        <dbReference type="ARBA" id="ARBA00043998"/>
    </source>
</evidence>
<dbReference type="InterPro" id="IPR005483">
    <property type="entry name" value="CPSase_dom"/>
</dbReference>
<dbReference type="InterPro" id="IPR011607">
    <property type="entry name" value="MGS-like_dom"/>
</dbReference>
<dbReference type="InterPro" id="IPR011059">
    <property type="entry name" value="Metal-dep_hydrolase_composite"/>
</dbReference>
<dbReference type="Pfam" id="PF02786">
    <property type="entry name" value="CPSase_L_D2"/>
    <property type="match status" value="2"/>
</dbReference>
<dbReference type="InterPro" id="IPR009048">
    <property type="entry name" value="A-macroglobulin_rcpt-bd"/>
</dbReference>
<proteinExistence type="inferred from homology"/>
<evidence type="ECO:0000256" key="17">
    <source>
        <dbReference type="ARBA" id="ARBA00044063"/>
    </source>
</evidence>
<dbReference type="Gene3D" id="2.60.40.1940">
    <property type="match status" value="1"/>
</dbReference>
<accession>A0A7R8ZM75</accession>
<keyword evidence="14" id="KW-0325">Glycoprotein</keyword>
<dbReference type="NCBIfam" id="NF003671">
    <property type="entry name" value="PRK05294.1"/>
    <property type="match status" value="1"/>
</dbReference>
<dbReference type="InterPro" id="IPR035686">
    <property type="entry name" value="CPSase_GATase1"/>
</dbReference>
<evidence type="ECO:0000256" key="4">
    <source>
        <dbReference type="ARBA" id="ARBA00022598"/>
    </source>
</evidence>
<dbReference type="Pfam" id="PF00207">
    <property type="entry name" value="A2M"/>
    <property type="match status" value="1"/>
</dbReference>
<dbReference type="PRINTS" id="PR00099">
    <property type="entry name" value="CPSGATASE"/>
</dbReference>
<comment type="cofactor">
    <cofactor evidence="1">
        <name>Zn(2+)</name>
        <dbReference type="ChEBI" id="CHEBI:29105"/>
    </cofactor>
</comment>
<dbReference type="SUPFAM" id="SSF52021">
    <property type="entry name" value="Carbamoyl phosphate synthetase, small subunit N-terminal domain"/>
    <property type="match status" value="1"/>
</dbReference>
<dbReference type="SUPFAM" id="SSF53671">
    <property type="entry name" value="Aspartate/ornithine carbamoyltransferase"/>
    <property type="match status" value="1"/>
</dbReference>
<keyword evidence="11 19" id="KW-0067">ATP-binding</keyword>
<evidence type="ECO:0000256" key="1">
    <source>
        <dbReference type="ARBA" id="ARBA00001947"/>
    </source>
</evidence>
<dbReference type="PRINTS" id="PR00100">
    <property type="entry name" value="AOTCASE"/>
</dbReference>
<dbReference type="GO" id="GO:0016597">
    <property type="term" value="F:amino acid binding"/>
    <property type="evidence" value="ECO:0007669"/>
    <property type="project" value="InterPro"/>
</dbReference>
<dbReference type="InterPro" id="IPR013815">
    <property type="entry name" value="ATP_grasp_subdomain_1"/>
</dbReference>
<dbReference type="PRINTS" id="PR00098">
    <property type="entry name" value="CPSASE"/>
</dbReference>
<dbReference type="InterPro" id="IPR016185">
    <property type="entry name" value="PreATP-grasp_dom_sf"/>
</dbReference>
<keyword evidence="13" id="KW-1015">Disulfide bond</keyword>
<dbReference type="FunFam" id="3.20.20.140:FF:000036">
    <property type="entry name" value="Carbamoyl-phosphate synthase large chain"/>
    <property type="match status" value="1"/>
</dbReference>
<dbReference type="Gene3D" id="2.60.120.1540">
    <property type="match status" value="1"/>
</dbReference>
<dbReference type="Pfam" id="PF07678">
    <property type="entry name" value="TED_complement"/>
    <property type="match status" value="1"/>
</dbReference>
<dbReference type="FunFam" id="3.30.470.20:FF:000004">
    <property type="entry name" value="Carbamoyl-phosphate synthase (glutamine-hydrolyzing)"/>
    <property type="match status" value="1"/>
</dbReference>
<dbReference type="Gene3D" id="1.10.1030.10">
    <property type="entry name" value="Carbamoyl-phosphate synthetase, large subunit oligomerisation domain"/>
    <property type="match status" value="1"/>
</dbReference>
<dbReference type="InterPro" id="IPR041813">
    <property type="entry name" value="A2M_TED"/>
</dbReference>
<dbReference type="SMART" id="SM01359">
    <property type="entry name" value="A2M_N_2"/>
    <property type="match status" value="1"/>
</dbReference>
<dbReference type="Pfam" id="PF25596">
    <property type="entry name" value="CPSase_L_D1"/>
    <property type="match status" value="2"/>
</dbReference>
<dbReference type="InterPro" id="IPR008930">
    <property type="entry name" value="Terpenoid_cyclase/PrenylTrfase"/>
</dbReference>
<dbReference type="GO" id="GO:0046872">
    <property type="term" value="F:metal ion binding"/>
    <property type="evidence" value="ECO:0007669"/>
    <property type="project" value="UniProtKB-KW"/>
</dbReference>
<dbReference type="Gene3D" id="3.40.50.1370">
    <property type="entry name" value="Aspartate/ornithine carbamoyltransferase"/>
    <property type="match status" value="3"/>
</dbReference>
<keyword evidence="8" id="KW-0677">Repeat</keyword>
<dbReference type="InterPro" id="IPR011625">
    <property type="entry name" value="A2M_N_BRD"/>
</dbReference>
<dbReference type="Pfam" id="PF00117">
    <property type="entry name" value="GATase"/>
    <property type="match status" value="1"/>
</dbReference>
<dbReference type="FunFam" id="3.40.50.20:FF:000002">
    <property type="entry name" value="Carbamoyl-phosphate synthase large chain"/>
    <property type="match status" value="1"/>
</dbReference>
<dbReference type="InterPro" id="IPR017926">
    <property type="entry name" value="GATASE"/>
</dbReference>
<dbReference type="InterPro" id="IPR024403">
    <property type="entry name" value="DHOase_cat"/>
</dbReference>
<dbReference type="Gene3D" id="2.60.40.690">
    <property type="entry name" value="Alpha-macroglobulin, receptor-binding domain"/>
    <property type="match status" value="1"/>
</dbReference>
<keyword evidence="3" id="KW-0021">Allosteric enzyme</keyword>
<dbReference type="Gene3D" id="3.40.50.1380">
    <property type="entry name" value="Methylglyoxal synthase-like domain"/>
    <property type="match status" value="1"/>
</dbReference>
<dbReference type="PROSITE" id="PS50975">
    <property type="entry name" value="ATP_GRASP"/>
    <property type="match status" value="2"/>
</dbReference>
<dbReference type="InterPro" id="IPR032466">
    <property type="entry name" value="Metal_Hydrolase"/>
</dbReference>
<dbReference type="CDD" id="cd02897">
    <property type="entry name" value="A2M_2"/>
    <property type="match status" value="1"/>
</dbReference>
<dbReference type="GO" id="GO:0006207">
    <property type="term" value="P:'de novo' pyrimidine nucleobase biosynthetic process"/>
    <property type="evidence" value="ECO:0007669"/>
    <property type="project" value="TreeGrafter"/>
</dbReference>
<dbReference type="Pfam" id="PF01835">
    <property type="entry name" value="MG2"/>
    <property type="match status" value="1"/>
</dbReference>
<evidence type="ECO:0000256" key="15">
    <source>
        <dbReference type="ARBA" id="ARBA00043968"/>
    </source>
</evidence>
<dbReference type="Pfam" id="PF07703">
    <property type="entry name" value="A2M_BRD"/>
    <property type="match status" value="1"/>
</dbReference>
<comment type="catalytic activity">
    <reaction evidence="18">
        <text>hydrogencarbonate + NH4(+) + 2 ATP = carbamoyl phosphate + 2 ADP + phosphate + 2 H(+)</text>
        <dbReference type="Rhea" id="RHEA:18029"/>
        <dbReference type="ChEBI" id="CHEBI:15378"/>
        <dbReference type="ChEBI" id="CHEBI:17544"/>
        <dbReference type="ChEBI" id="CHEBI:28938"/>
        <dbReference type="ChEBI" id="CHEBI:30616"/>
        <dbReference type="ChEBI" id="CHEBI:43474"/>
        <dbReference type="ChEBI" id="CHEBI:58228"/>
        <dbReference type="ChEBI" id="CHEBI:456216"/>
        <dbReference type="EC" id="6.3.4.16"/>
    </reaction>
</comment>
<dbReference type="Gene3D" id="2.20.130.20">
    <property type="match status" value="1"/>
</dbReference>
<dbReference type="Gene3D" id="2.60.40.1930">
    <property type="match status" value="2"/>
</dbReference>
<dbReference type="FunFam" id="1.50.10.20:FF:000001">
    <property type="entry name" value="CD109 isoform 1"/>
    <property type="match status" value="1"/>
</dbReference>
<evidence type="ECO:0000256" key="12">
    <source>
        <dbReference type="ARBA" id="ARBA00022975"/>
    </source>
</evidence>
<dbReference type="SUPFAM" id="SSF51338">
    <property type="entry name" value="Composite domain of metallo-dependent hydrolases"/>
    <property type="match status" value="1"/>
</dbReference>
<dbReference type="InterPro" id="IPR029062">
    <property type="entry name" value="Class_I_gatase-like"/>
</dbReference>
<dbReference type="PROSITE" id="PS00866">
    <property type="entry name" value="CPSASE_1"/>
    <property type="match status" value="1"/>
</dbReference>
<dbReference type="Pfam" id="PF17791">
    <property type="entry name" value="MG3"/>
    <property type="match status" value="1"/>
</dbReference>
<keyword evidence="5" id="KW-0808">Transferase</keyword>
<dbReference type="SUPFAM" id="SSF52317">
    <property type="entry name" value="Class I glutamine amidotransferase-like"/>
    <property type="match status" value="1"/>
</dbReference>
<evidence type="ECO:0000256" key="6">
    <source>
        <dbReference type="ARBA" id="ARBA00022723"/>
    </source>
</evidence>
<dbReference type="FunFam" id="3.40.50.1380:FF:000005">
    <property type="entry name" value="CAD protein-like isoform X1"/>
    <property type="match status" value="1"/>
</dbReference>
<dbReference type="FunFam" id="1.10.1030.10:FF:000001">
    <property type="entry name" value="Carbamoyl-phosphate synthase large chain"/>
    <property type="match status" value="1"/>
</dbReference>
<dbReference type="Pfam" id="PF12890">
    <property type="entry name" value="DHOase"/>
    <property type="match status" value="1"/>
</dbReference>
<dbReference type="InterPro" id="IPR036901">
    <property type="entry name" value="Asp/Orn_carbamoylTrfase_sf"/>
</dbReference>
<dbReference type="EMBL" id="OB660532">
    <property type="protein sequence ID" value="CAD7225236.1"/>
    <property type="molecule type" value="Genomic_DNA"/>
</dbReference>
<evidence type="ECO:0000256" key="8">
    <source>
        <dbReference type="ARBA" id="ARBA00022737"/>
    </source>
</evidence>
<dbReference type="SMART" id="SM00851">
    <property type="entry name" value="MGS"/>
    <property type="match status" value="1"/>
</dbReference>
<dbReference type="FunFam" id="3.40.50.20:FF:000012">
    <property type="entry name" value="Carbamoyl-phosphate synthase 1, mitochondrial"/>
    <property type="match status" value="1"/>
</dbReference>
<dbReference type="InterPro" id="IPR011761">
    <property type="entry name" value="ATP-grasp"/>
</dbReference>
<dbReference type="SUPFAM" id="SSF56059">
    <property type="entry name" value="Glutathione synthetase ATP-binding domain-like"/>
    <property type="match status" value="3"/>
</dbReference>
<dbReference type="CDD" id="cd01423">
    <property type="entry name" value="MGS_CPS_I_III"/>
    <property type="match status" value="1"/>
</dbReference>
<dbReference type="InterPro" id="IPR005480">
    <property type="entry name" value="CPSase_lsu_oligo"/>
</dbReference>
<name>A0A7R8ZM75_9CRUS</name>
<dbReference type="PROSITE" id="PS00482">
    <property type="entry name" value="DIHYDROOROTASE_1"/>
    <property type="match status" value="1"/>
</dbReference>
<dbReference type="FunFam" id="3.40.50.1370:FF:000005">
    <property type="entry name" value="CAD protein-like isoform X1"/>
    <property type="match status" value="1"/>
</dbReference>
<protein>
    <recommendedName>
        <fullName evidence="17">carbamoyl-phosphate synthase (ammonia)</fullName>
        <ecNumber evidence="17">6.3.4.16</ecNumber>
    </recommendedName>
</protein>
<dbReference type="InterPro" id="IPR036914">
    <property type="entry name" value="MGS-like_dom_sf"/>
</dbReference>
<evidence type="ECO:0000256" key="13">
    <source>
        <dbReference type="ARBA" id="ARBA00023157"/>
    </source>
</evidence>
<dbReference type="InterPro" id="IPR036897">
    <property type="entry name" value="CarbamoylP_synth_lsu_oligo_sf"/>
</dbReference>
<keyword evidence="7" id="KW-0732">Signal</keyword>
<dbReference type="GO" id="GO:0005524">
    <property type="term" value="F:ATP binding"/>
    <property type="evidence" value="ECO:0007669"/>
    <property type="project" value="UniProtKB-UniRule"/>
</dbReference>
<dbReference type="Pfam" id="PF07677">
    <property type="entry name" value="A2M_recep"/>
    <property type="match status" value="1"/>
</dbReference>
<dbReference type="GO" id="GO:0006541">
    <property type="term" value="P:glutamine metabolic process"/>
    <property type="evidence" value="ECO:0007669"/>
    <property type="project" value="TreeGrafter"/>
</dbReference>
<dbReference type="InterPro" id="IPR011626">
    <property type="entry name" value="Alpha-macroglobulin_TED"/>
</dbReference>
<dbReference type="SUPFAM" id="SSF49410">
    <property type="entry name" value="Alpha-macroglobulin receptor domain"/>
    <property type="match status" value="1"/>
</dbReference>
<evidence type="ECO:0000256" key="7">
    <source>
        <dbReference type="ARBA" id="ARBA00022729"/>
    </source>
</evidence>
<dbReference type="InterPro" id="IPR002195">
    <property type="entry name" value="Dihydroorotase_CS"/>
</dbReference>
<evidence type="ECO:0000313" key="20">
    <source>
        <dbReference type="EMBL" id="CAD7225236.1"/>
    </source>
</evidence>
<keyword evidence="6" id="KW-0479">Metal-binding</keyword>
<dbReference type="InterPro" id="IPR019742">
    <property type="entry name" value="MacrogloblnA2_CS"/>
</dbReference>
<evidence type="ECO:0000256" key="14">
    <source>
        <dbReference type="ARBA" id="ARBA00023180"/>
    </source>
</evidence>
<dbReference type="SUPFAM" id="SSF52440">
    <property type="entry name" value="PreATP-grasp domain"/>
    <property type="match status" value="2"/>
</dbReference>
<evidence type="ECO:0000256" key="18">
    <source>
        <dbReference type="ARBA" id="ARBA00047359"/>
    </source>
</evidence>
<evidence type="ECO:0000256" key="2">
    <source>
        <dbReference type="ARBA" id="ARBA00010952"/>
    </source>
</evidence>
<keyword evidence="12" id="KW-0665">Pyrimidine biosynthesis</keyword>
<keyword evidence="4" id="KW-0436">Ligase</keyword>
<dbReference type="InterPro" id="IPR006131">
    <property type="entry name" value="Asp_carbamoyltransf_Asp/Orn-bd"/>
</dbReference>
<dbReference type="GO" id="GO:0004088">
    <property type="term" value="F:carbamoyl-phosphate synthase (glutamine-hydrolyzing) activity"/>
    <property type="evidence" value="ECO:0007669"/>
    <property type="project" value="TreeGrafter"/>
</dbReference>
<dbReference type="InterPro" id="IPR005479">
    <property type="entry name" value="CPAse_ATP-bd"/>
</dbReference>
<gene>
    <name evidence="20" type="ORF">CTOB1V02_LOCUS3181</name>
</gene>
<dbReference type="InterPro" id="IPR047565">
    <property type="entry name" value="Alpha-macroglob_thiol-ester_cl"/>
</dbReference>
<dbReference type="InterPro" id="IPR036480">
    <property type="entry name" value="CarbP_synth_ssu_N_sf"/>
</dbReference>
<dbReference type="Gene3D" id="3.30.470.20">
    <property type="entry name" value="ATP-grasp fold, B domain"/>
    <property type="match status" value="3"/>
</dbReference>
<dbReference type="Gene3D" id="3.40.50.20">
    <property type="match status" value="2"/>
</dbReference>
<dbReference type="SMART" id="SM01097">
    <property type="entry name" value="CPSase_sm_chain"/>
    <property type="match status" value="1"/>
</dbReference>
<dbReference type="InterPro" id="IPR002890">
    <property type="entry name" value="MG2"/>
</dbReference>
<dbReference type="PRINTS" id="PR00101">
    <property type="entry name" value="ATCASE"/>
</dbReference>
<dbReference type="GO" id="GO:0004151">
    <property type="term" value="F:dihydroorotase activity"/>
    <property type="evidence" value="ECO:0007669"/>
    <property type="project" value="TreeGrafter"/>
</dbReference>
<keyword evidence="10" id="KW-0378">Hydrolase</keyword>
<dbReference type="Gene3D" id="3.50.30.20">
    <property type="entry name" value="Carbamoyl-phosphate synthase small subunit, N-terminal domain"/>
    <property type="match status" value="1"/>
</dbReference>
<dbReference type="PROSITE" id="PS00867">
    <property type="entry name" value="CPSASE_2"/>
    <property type="match status" value="1"/>
</dbReference>
<dbReference type="InterPro" id="IPR006132">
    <property type="entry name" value="Asp/Orn_carbamoyltranf_P-bd"/>
</dbReference>
<keyword evidence="9 19" id="KW-0547">Nucleotide-binding</keyword>
<dbReference type="InterPro" id="IPR002474">
    <property type="entry name" value="CarbamoylP_synth_ssu_N"/>
</dbReference>
<sequence length="3682" mass="407686">MDREAKIVLEDGLEMCGVAFGHLATVTGEVVFQTGMVGYPEAMTDPSYHSQILILTYPLIGNYGCSLFEEKDENGLLTNYESRKLWIRGLVVGEVCRKPSHWRSVLTLNSLLQEQNVVGIAGIDTRELTKHLRFDGTMMGKIIVSNTPDVSMALSIPKTLVAEVSRESKTILNKGGSPKIAVLDLETIGVVRKLLKSSKPIFGICLGHQVLALAAGASTYKMRYGNRGHNQPCQLIGTQRCYITSQNHGFAVDPDTLTDDWKPVFVNANDGSNEGMVHKSKPFFSVQFHPEHCAGPTDLEWLFDDFLSMCRGEASMQELFKKWTDEVELPGPLKPKKVLILGSGGLSIGQAGEFDYSGSQAIKALKEEGIKTILVNPNIATVQTSKGLADQVYFLPITPEHVTEVIKLELPDGILLTFGGQTALNCGLELQKSGIFEQYSVQVLGTPIESIIQTEDRHLFAEKVREIGLQVAPSATVYNVEEAVQEAENLGYPVMARAAYALGGLGSGFANNKSELVEIVSQAFNHSYQVILDKSFKGWKEVEYEVVRDAFDNCITFNRVSTQIGSSMKSIGEVMAIGRTFEEAIQKALRMVDENLSGLDPYYKKDVTDLDQLRNELSNPTDKRIFVLATALMNGYETKFLHDLTKIDLWFLEKLKNIVDMQTKLEKTRADQLDRDILLRAKQLGFSDKQVAAFVESTELAIRNKRIGMGVKPVIKQIDTVAGEFPASTNYLYLTYNGVTHDIDPDPRAIMVLGSGVYRIGSSVEFDWCAVSCILELRALKRKTVMLNYNPETVSTDYDMCDRLYFDEISFEVVMDVIQFEKPAGIILSVGGQLPNNIAMDLHKQQVRILGTTAVNIDNAENRFKFSRLLDTIDISQPRWKELSTLEEAVQFCEEVGYPCLVRPSYVLSGAAMNVVHSSEDLETYLRIASAVSKEHPVVISKFILEAKEIDVDAVAQDGKILCMAVSEHVENAGIHSGDATLVTPPQDLNQSTLDEIQKITDAIAHHLEVTGPFNMQLIAKDNRLKVIECNLRVSRSFPFVSKTLDINFVAVATRAVLREPIHVLSKDVQYQRGGKRVGVKVPQFSFSRLTGADVMLGVEMASTGEVGCYGSNRYEAYLKAMMSTGFQIPKGSILLSIGSYKHKTELIPTVRILEKLGFKMYASMGTADFYSEHGLQVEAVDWPFHDLSEGTTPGQMRSIADYIAQKKLDLVINLPTRQGGVRRVSSFMTHGYRTRRMAVDHAIPLITDVKCAKLLVEALWLVGGALRVSPDMDCISSRRIIRFPGLVDVHVHLREPGGEHKEDWTSGTAAALAGGITMVCAMPNTDPAIVGKQFFALAFEVSSRKALCDFAIFLGATQNNADEVSRLAPLAAGLKMYLNETFSTLRLNSMMDWIPHLEKWPSNYPLCVHAEGQTLASLLFLISFAVRPIHVCHVATREEIQLIRFAKERGIPVTCEVAPHHLFLCDADIPNIGSAQAEVRPRLATVDDQNALWEHLDVIDCFATDHGPLVIPVEEVKRPKDIVERLHDNPMRIFGLPPQPDTHVEIDLDKEWVVPEKPRFSKADWTPFAGRKLKGCVEAVVLRGKTVYQDGELKVKPGFGMNVRGIYEPLAVATAPLKEPTIPAKLDYDPFRIPSSIVPRKEFKRDQQGPLSKMFARDMYDGMFQELGISTTTELQPTSGTGRTEVPLKTGGKTVIPLHQPMSVSHTVPPAPPATISVNIPSDLDKRHFAPTGALGSPGSVPVCLDLEHILSVSDFTREKLHDLFSLARSIMHSVKNGKVLDNVLKGKIMASVFFEASTRTSCSFTAAMLRLGGQVMSLTPSDSSIKKGESLEDTIAMMDVYVDVIVLRHPEPGAVARASRVCHHPLINAGDGTGEHPTQALLDVFTIREEIGTVNGLNIALVGDLKHGRTVHSLARLLILYNVKLFYVSPPGLEMPREVMDYVASKNIQQVCGKFVIDPHAMTKAKKRMVVMHPLPRLDEISPEFDDDPRAAYFRGTVKLELLSPEKNDVLSGVKKRFENGESGCYQLDIPSVETVTAILSLDVQFDSEEFRIKDNKTVKIQSDTYTTIIQTDRPVYKPGQTVQFRILTIDEHMKPVLDDITEVFLLDPSGTRLSQWRSVAVARTAGLTPLQYELLDETPQGTWKITVNHRGIITSKFFDVEKYLLPKFAVSATALDGTKSFLANEEKMVVHVCAKYTTGRPVTRAEATVLLTPNVSPWQLSFRVWEKTPPTLEQLTQKIEKAPLSNGCLDIVVDANKLGLLNGILHPNEVEVQANVTRNGAGDTQGITTTFSLIKEPIVLQFGEGNGEEEFKPSINSGIPSSHTITVTDAINGEKIANEEIEICAEFSDTTTYGVSMGCKTLASNEQGKVEFTLPGFNPNVTNVFLEAKAVNHEGVDYPNSPRFTKWMLQPRVNFWLKSWYSPSNSYLQILASSIDYTCGDDLVLDFAYTSPIGASYEFKVEVISKGNILGTETASVIAEENSIHEPPLSTWPGNYTVEGGLFRGRIVLKSKISGEMAPSSYIVLFYVRPDGEVVSDGKKLKIGPCFDNKVSLSWSEKETRVQEMVQLRTKAAAGSFCGIRVVDESVRILKPQQQLTPALVMAFQERFEVGSHEIPQMFEDCVETDEENGGLNPMVDPGPVPFPLPLRAALNPDLEEVFLRKKRSFIPYSTTDDARKPFVDAGMLVMTDLAVATRPCSDMLLSYPRASVLNLEFDMEAWKMDANVERGIAEIGSVDNGVILTAEAPVNTKRDYFPETMLFDIVVVGPDGDGMSSLDLKMPDTLTTWLADAVCVSEKEGLGLSDQPAGITTFQRFYAEQTFPYSVKKEEYAPLKVSVHNGFSRTLPVSVKIDPSQNGAFEVLPSDGTDEALVYIKTACIPPQLSEVFIFNLTFHKLGESDIRLTALEDYNVECGLGETSLSTSSDILTFKVLVEPGGIPVEKVDSRYLCTHEGNQVLWNLTIPENVVEGSVRAWTLVTGDLLGPSLENLGSLVQLPTGCGEQNMLGFAPNIYVLQYLESTQQVTKPLKFETRSNMRHGYQRELTYMHKDGSFSAFGERDKEGSIWLTAFVLRCFAQARRYIQIDEAQLRQSMAWILNNQQENGCFKDVGLVLHKEMKGGGSVGNPATLTAYILISLLEADLPVNKEVIQDAKLCLKADPGNSIYGNALKAYAYALAGEQDLAKEVVDKLMTRATRTEGLLRWEIKGEESKGLNVETTAYVILTMIKLNSSEYNALAREAVKWISQQRNGNGGFVSTQDTVMGIQAVASFAANVFTEGLFIQGTLREETQNSFIKNSIYVNDGNRLLAQRFPVLNIPSEVSLEVSGEGCIIVQNILRYNVEEKKEKESFKITINPAGCSESQLEICLQYTGDGDHTNQVVTEVSMLSGVTPDEMLINEKRDLEYNEGGLKNVQIIPDSKQLNLYFETLKTNSTYCYSFPIEKQVDVANRKPALIHVYDYYQPELSGKQLWDLDQCNKIPQDTLRSIADDSVDLKLDQEPSESASPKRSISATFSNNLNTNELLKDCPGGWDPDLNRCLAISLYLDELSMLDNSATSLRIVFHENGGSREGSGEARRVSLVSPEPSSEARGLARQMGEEVLDSLLILARLRFHSPGRLNARVAQRRALVSGKMGYIMPSDAKYWKEQVTHDETDDVEETPDMSTPTGIEGNIPMIIAAPPIR</sequence>
<evidence type="ECO:0000256" key="3">
    <source>
        <dbReference type="ARBA" id="ARBA00022533"/>
    </source>
</evidence>
<evidence type="ECO:0000256" key="19">
    <source>
        <dbReference type="PROSITE-ProRule" id="PRU00409"/>
    </source>
</evidence>
<dbReference type="GO" id="GO:0004087">
    <property type="term" value="F:carbamoyl-phosphate synthase (ammonia) activity"/>
    <property type="evidence" value="ECO:0007669"/>
    <property type="project" value="UniProtKB-EC"/>
</dbReference>
<dbReference type="InterPro" id="IPR041555">
    <property type="entry name" value="MG3"/>
</dbReference>
<dbReference type="SUPFAM" id="SSF48108">
    <property type="entry name" value="Carbamoyl phosphate synthetase, large subunit connection domain"/>
    <property type="match status" value="1"/>
</dbReference>
<dbReference type="GO" id="GO:0004866">
    <property type="term" value="F:endopeptidase inhibitor activity"/>
    <property type="evidence" value="ECO:0007669"/>
    <property type="project" value="InterPro"/>
</dbReference>
<dbReference type="FunFam" id="3.30.1490.20:FF:000001">
    <property type="entry name" value="Carbamoyl-phosphate synthase large chain"/>
    <property type="match status" value="1"/>
</dbReference>
<dbReference type="SMART" id="SM01419">
    <property type="entry name" value="Thiol-ester_cl"/>
    <property type="match status" value="1"/>
</dbReference>
<dbReference type="InterPro" id="IPR013783">
    <property type="entry name" value="Ig-like_fold"/>
</dbReference>
<dbReference type="Pfam" id="PF02142">
    <property type="entry name" value="MGS"/>
    <property type="match status" value="1"/>
</dbReference>
<dbReference type="GO" id="GO:0006228">
    <property type="term" value="P:UTP biosynthetic process"/>
    <property type="evidence" value="ECO:0007669"/>
    <property type="project" value="TreeGrafter"/>
</dbReference>
<dbReference type="Gene3D" id="3.20.20.140">
    <property type="entry name" value="Metal-dependent hydrolases"/>
    <property type="match status" value="2"/>
</dbReference>
<evidence type="ECO:0000256" key="9">
    <source>
        <dbReference type="ARBA" id="ARBA00022741"/>
    </source>
</evidence>
<evidence type="ECO:0000256" key="10">
    <source>
        <dbReference type="ARBA" id="ARBA00022801"/>
    </source>
</evidence>
<comment type="similarity">
    <text evidence="15">In the 3rd section; belongs to the metallo-dependent hydrolases superfamily. DHOase family. CAD subfamily.</text>
</comment>
<dbReference type="OrthoDB" id="434at2759"/>
<dbReference type="SUPFAM" id="SSF48239">
    <property type="entry name" value="Terpenoid cyclases/Protein prenyltransferases"/>
    <property type="match status" value="1"/>
</dbReference>
<dbReference type="SMART" id="SM01096">
    <property type="entry name" value="CPSase_L_D3"/>
    <property type="match status" value="1"/>
</dbReference>
<dbReference type="PROSITE" id="PS00097">
    <property type="entry name" value="CARBAMOYLTRANSFERASE"/>
    <property type="match status" value="1"/>
</dbReference>
<dbReference type="GO" id="GO:0005829">
    <property type="term" value="C:cytosol"/>
    <property type="evidence" value="ECO:0007669"/>
    <property type="project" value="TreeGrafter"/>
</dbReference>
<comment type="similarity">
    <text evidence="16">In the 2nd section; belongs to the CarB family.</text>
</comment>
<dbReference type="Pfam" id="PF00185">
    <property type="entry name" value="OTCace"/>
    <property type="match status" value="1"/>
</dbReference>